<evidence type="ECO:0000313" key="1">
    <source>
        <dbReference type="EMBL" id="GAA1708573.1"/>
    </source>
</evidence>
<dbReference type="RefSeq" id="WP_163572409.1">
    <property type="nucleotide sequence ID" value="NZ_BAAANY010000032.1"/>
</dbReference>
<evidence type="ECO:0000313" key="2">
    <source>
        <dbReference type="Proteomes" id="UP001500618"/>
    </source>
</evidence>
<sequence length="210" mass="23265">MPKVIVPIGFDGGTWYDTAPDADSEIAEYEVVTATDTVTLSKDEYTIWQLTYADPEASSRCEFGRSTLEELATLETVATQAPDKPPVDVPAVVDNLSKWGTLAEFDPETESGLEFLRSHRLFPTGDALGNSLDDRLYFRIGREGRVLLKVYSDIYTIWSRSVYDSSIWDGVSQFHAGLDDPQMTAEQIGVLVARSLPAIVANRCAYLQQS</sequence>
<comment type="caution">
    <text evidence="1">The sequence shown here is derived from an EMBL/GenBank/DDBJ whole genome shotgun (WGS) entry which is preliminary data.</text>
</comment>
<protein>
    <submittedName>
        <fullName evidence="1">Uncharacterized protein</fullName>
    </submittedName>
</protein>
<accession>A0ABN2ING2</accession>
<gene>
    <name evidence="1" type="ORF">GCM10009765_67630</name>
</gene>
<keyword evidence="2" id="KW-1185">Reference proteome</keyword>
<name>A0ABN2ING2_9ACTN</name>
<organism evidence="1 2">
    <name type="scientific">Fodinicola feengrottensis</name>
    <dbReference type="NCBI Taxonomy" id="435914"/>
    <lineage>
        <taxon>Bacteria</taxon>
        <taxon>Bacillati</taxon>
        <taxon>Actinomycetota</taxon>
        <taxon>Actinomycetes</taxon>
        <taxon>Mycobacteriales</taxon>
        <taxon>Fodinicola</taxon>
    </lineage>
</organism>
<reference evidence="1 2" key="1">
    <citation type="journal article" date="2019" name="Int. J. Syst. Evol. Microbiol.">
        <title>The Global Catalogue of Microorganisms (GCM) 10K type strain sequencing project: providing services to taxonomists for standard genome sequencing and annotation.</title>
        <authorList>
            <consortium name="The Broad Institute Genomics Platform"/>
            <consortium name="The Broad Institute Genome Sequencing Center for Infectious Disease"/>
            <person name="Wu L."/>
            <person name="Ma J."/>
        </authorList>
    </citation>
    <scope>NUCLEOTIDE SEQUENCE [LARGE SCALE GENOMIC DNA]</scope>
    <source>
        <strain evidence="1 2">JCM 14718</strain>
    </source>
</reference>
<proteinExistence type="predicted"/>
<dbReference type="Proteomes" id="UP001500618">
    <property type="component" value="Unassembled WGS sequence"/>
</dbReference>
<dbReference type="EMBL" id="BAAANY010000032">
    <property type="protein sequence ID" value="GAA1708573.1"/>
    <property type="molecule type" value="Genomic_DNA"/>
</dbReference>